<gene>
    <name evidence="2" type="ORF">Ocin01_03455</name>
</gene>
<sequence length="67" mass="7226">MIANKFSLVLFLVLAVYFASECIEVANASGAKHSLLGLNLATEETAENQDNVETVNLLTNHHVLNAV</sequence>
<comment type="caution">
    <text evidence="2">The sequence shown here is derived from an EMBL/GenBank/DDBJ whole genome shotgun (WGS) entry which is preliminary data.</text>
</comment>
<keyword evidence="3" id="KW-1185">Reference proteome</keyword>
<evidence type="ECO:0000313" key="3">
    <source>
        <dbReference type="Proteomes" id="UP000094527"/>
    </source>
</evidence>
<evidence type="ECO:0000256" key="1">
    <source>
        <dbReference type="SAM" id="SignalP"/>
    </source>
</evidence>
<reference evidence="2 3" key="1">
    <citation type="journal article" date="2016" name="Genome Biol. Evol.">
        <title>Gene Family Evolution Reflects Adaptation to Soil Environmental Stressors in the Genome of the Collembolan Orchesella cincta.</title>
        <authorList>
            <person name="Faddeeva-Vakhrusheva A."/>
            <person name="Derks M.F."/>
            <person name="Anvar S.Y."/>
            <person name="Agamennone V."/>
            <person name="Suring W."/>
            <person name="Smit S."/>
            <person name="van Straalen N.M."/>
            <person name="Roelofs D."/>
        </authorList>
    </citation>
    <scope>NUCLEOTIDE SEQUENCE [LARGE SCALE GENOMIC DNA]</scope>
    <source>
        <tissue evidence="2">Mixed pool</tissue>
    </source>
</reference>
<feature type="signal peptide" evidence="1">
    <location>
        <begin position="1"/>
        <end position="22"/>
    </location>
</feature>
<organism evidence="2 3">
    <name type="scientific">Orchesella cincta</name>
    <name type="common">Springtail</name>
    <name type="synonym">Podura cincta</name>
    <dbReference type="NCBI Taxonomy" id="48709"/>
    <lineage>
        <taxon>Eukaryota</taxon>
        <taxon>Metazoa</taxon>
        <taxon>Ecdysozoa</taxon>
        <taxon>Arthropoda</taxon>
        <taxon>Hexapoda</taxon>
        <taxon>Collembola</taxon>
        <taxon>Entomobryomorpha</taxon>
        <taxon>Entomobryoidea</taxon>
        <taxon>Orchesellidae</taxon>
        <taxon>Orchesellinae</taxon>
        <taxon>Orchesella</taxon>
    </lineage>
</organism>
<evidence type="ECO:0000313" key="2">
    <source>
        <dbReference type="EMBL" id="ODN03216.1"/>
    </source>
</evidence>
<accession>A0A1D2NE21</accession>
<proteinExistence type="predicted"/>
<dbReference type="AlphaFoldDB" id="A0A1D2NE21"/>
<protein>
    <submittedName>
        <fullName evidence="2">Uncharacterized protein</fullName>
    </submittedName>
</protein>
<dbReference type="EMBL" id="LJIJ01000082">
    <property type="protein sequence ID" value="ODN03216.1"/>
    <property type="molecule type" value="Genomic_DNA"/>
</dbReference>
<feature type="chain" id="PRO_5008905431" evidence="1">
    <location>
        <begin position="23"/>
        <end position="67"/>
    </location>
</feature>
<keyword evidence="1" id="KW-0732">Signal</keyword>
<dbReference type="Proteomes" id="UP000094527">
    <property type="component" value="Unassembled WGS sequence"/>
</dbReference>
<name>A0A1D2NE21_ORCCI</name>